<evidence type="ECO:0000256" key="6">
    <source>
        <dbReference type="ARBA" id="ARBA00022908"/>
    </source>
</evidence>
<keyword evidence="8 10" id="KW-0233">DNA recombination</keyword>
<dbReference type="HAMAP" id="MF_01808">
    <property type="entry name" value="Recomb_XerC_XerD"/>
    <property type="match status" value="1"/>
</dbReference>
<comment type="function">
    <text evidence="10">Site-specific tyrosine recombinase, which acts by catalyzing the cutting and rejoining of the recombining DNA molecules. Binds cooperatively to specific DNA consensus sequences that are separated from XerD binding sites by a short central region, forming the heterotetrameric XerC-XerD complex that recombines DNA substrates. The complex is essential to convert dimers of the bacterial chromosome into monomers to permit their segregation at cell division. It also contributes to the segregational stability of plasmids. In the complex XerC specifically exchanges the top DNA strands.</text>
</comment>
<dbReference type="InterPro" id="IPR002104">
    <property type="entry name" value="Integrase_catalytic"/>
</dbReference>
<dbReference type="InterPro" id="IPR010998">
    <property type="entry name" value="Integrase_recombinase_N"/>
</dbReference>
<feature type="active site" evidence="10">
    <location>
        <position position="181"/>
    </location>
</feature>
<dbReference type="PROSITE" id="PS51900">
    <property type="entry name" value="CB"/>
    <property type="match status" value="1"/>
</dbReference>
<feature type="active site" evidence="10">
    <location>
        <position position="253"/>
    </location>
</feature>
<evidence type="ECO:0000256" key="2">
    <source>
        <dbReference type="ARBA" id="ARBA00011483"/>
    </source>
</evidence>
<keyword evidence="14" id="KW-1185">Reference proteome</keyword>
<dbReference type="SUPFAM" id="SSF56349">
    <property type="entry name" value="DNA breaking-rejoining enzymes"/>
    <property type="match status" value="1"/>
</dbReference>
<dbReference type="GO" id="GO:0007059">
    <property type="term" value="P:chromosome segregation"/>
    <property type="evidence" value="ECO:0007669"/>
    <property type="project" value="UniProtKB-UniRule"/>
</dbReference>
<dbReference type="InterPro" id="IPR023009">
    <property type="entry name" value="Tyrosine_recombinase_XerC/XerD"/>
</dbReference>
<evidence type="ECO:0000259" key="12">
    <source>
        <dbReference type="PROSITE" id="PS51900"/>
    </source>
</evidence>
<proteinExistence type="inferred from homology"/>
<keyword evidence="3 10" id="KW-0963">Cytoplasm</keyword>
<feature type="domain" description="Tyr recombinase" evidence="11">
    <location>
        <begin position="118"/>
        <end position="301"/>
    </location>
</feature>
<dbReference type="Gene3D" id="1.10.443.10">
    <property type="entry name" value="Intergrase catalytic core"/>
    <property type="match status" value="1"/>
</dbReference>
<dbReference type="PANTHER" id="PTHR30349:SF81">
    <property type="entry name" value="TYROSINE RECOMBINASE XERC"/>
    <property type="match status" value="1"/>
</dbReference>
<evidence type="ECO:0000313" key="13">
    <source>
        <dbReference type="EMBL" id="SET22392.1"/>
    </source>
</evidence>
<keyword evidence="7 10" id="KW-0238">DNA-binding</keyword>
<dbReference type="GO" id="GO:0003677">
    <property type="term" value="F:DNA binding"/>
    <property type="evidence" value="ECO:0007669"/>
    <property type="project" value="UniProtKB-UniRule"/>
</dbReference>
<dbReference type="GO" id="GO:0051301">
    <property type="term" value="P:cell division"/>
    <property type="evidence" value="ECO:0007669"/>
    <property type="project" value="UniProtKB-KW"/>
</dbReference>
<evidence type="ECO:0000256" key="7">
    <source>
        <dbReference type="ARBA" id="ARBA00023125"/>
    </source>
</evidence>
<evidence type="ECO:0000259" key="11">
    <source>
        <dbReference type="PROSITE" id="PS51898"/>
    </source>
</evidence>
<dbReference type="OrthoDB" id="9801717at2"/>
<dbReference type="InterPro" id="IPR013762">
    <property type="entry name" value="Integrase-like_cat_sf"/>
</dbReference>
<comment type="subunit">
    <text evidence="2 10">Forms a cyclic heterotetrameric complex composed of two molecules of XerC and two molecules of XerD, in which XerC interacts with XerD via its C-terminal region, XerD interacts with XerC via its C-terminal region and so on.</text>
</comment>
<sequence>MVLNVTNNSTALLTAELSAYYASLAESKKASLNTIRTYEYQLTLFSLFLVENEVLNWHDLTSNHIKQYMSLSKKNNISSSTIASRLTIIRTFLAWLVESNKLLVNPASAIKAPKTPKRLPKDINTDDMQQLLKSSSFDEKEFRDLAIYELLYSSGLRLSEVLEIRYLDLDMDEMRLRIIGKGDKERIVPFGSYALKSINQWLDVRKKWIGSPIKGDDLLFIGTTGNKINARTLQKRLANFAQIQGLRSHVHPHRLRHSFATHMLESSQDLRAVQELLGHANLSTTQVYTHLNFSHLAAVYDSAHPRAKKDPQKT</sequence>
<feature type="active site" evidence="10">
    <location>
        <position position="157"/>
    </location>
</feature>
<name>A0A1I0CTI1_9GAMM</name>
<keyword evidence="4 10" id="KW-0132">Cell division</keyword>
<dbReference type="PROSITE" id="PS51898">
    <property type="entry name" value="TYR_RECOMBINASE"/>
    <property type="match status" value="1"/>
</dbReference>
<dbReference type="NCBIfam" id="NF040815">
    <property type="entry name" value="recomb_XerA_Arch"/>
    <property type="match status" value="1"/>
</dbReference>
<evidence type="ECO:0000256" key="5">
    <source>
        <dbReference type="ARBA" id="ARBA00022829"/>
    </source>
</evidence>
<evidence type="ECO:0000313" key="14">
    <source>
        <dbReference type="Proteomes" id="UP000242642"/>
    </source>
</evidence>
<feature type="active site" evidence="10">
    <location>
        <position position="256"/>
    </location>
</feature>
<feature type="active site" evidence="10">
    <location>
        <position position="279"/>
    </location>
</feature>
<comment type="similarity">
    <text evidence="10">Belongs to the 'phage' integrase family. XerC subfamily.</text>
</comment>
<dbReference type="InterPro" id="IPR044068">
    <property type="entry name" value="CB"/>
</dbReference>
<comment type="subcellular location">
    <subcellularLocation>
        <location evidence="1 10">Cytoplasm</location>
    </subcellularLocation>
</comment>
<dbReference type="Pfam" id="PF02899">
    <property type="entry name" value="Phage_int_SAM_1"/>
    <property type="match status" value="1"/>
</dbReference>
<evidence type="ECO:0000256" key="1">
    <source>
        <dbReference type="ARBA" id="ARBA00004496"/>
    </source>
</evidence>
<evidence type="ECO:0000256" key="9">
    <source>
        <dbReference type="ARBA" id="ARBA00023306"/>
    </source>
</evidence>
<keyword evidence="6 10" id="KW-0229">DNA integration</keyword>
<keyword evidence="9 10" id="KW-0131">Cell cycle</keyword>
<dbReference type="GO" id="GO:0006313">
    <property type="term" value="P:DNA transposition"/>
    <property type="evidence" value="ECO:0007669"/>
    <property type="project" value="UniProtKB-UniRule"/>
</dbReference>
<keyword evidence="5 10" id="KW-0159">Chromosome partition</keyword>
<evidence type="ECO:0000256" key="8">
    <source>
        <dbReference type="ARBA" id="ARBA00023172"/>
    </source>
</evidence>
<reference evidence="14" key="1">
    <citation type="submission" date="2016-10" db="EMBL/GenBank/DDBJ databases">
        <authorList>
            <person name="Varghese N."/>
            <person name="Submissions S."/>
        </authorList>
    </citation>
    <scope>NUCLEOTIDE SEQUENCE [LARGE SCALE GENOMIC DNA]</scope>
    <source>
        <strain evidence="14">DSM 18579</strain>
    </source>
</reference>
<dbReference type="GO" id="GO:0009037">
    <property type="term" value="F:tyrosine-based site-specific recombinase activity"/>
    <property type="evidence" value="ECO:0007669"/>
    <property type="project" value="UniProtKB-UniRule"/>
</dbReference>
<evidence type="ECO:0000256" key="10">
    <source>
        <dbReference type="HAMAP-Rule" id="MF_01808"/>
    </source>
</evidence>
<dbReference type="InterPro" id="IPR004107">
    <property type="entry name" value="Integrase_SAM-like_N"/>
</dbReference>
<dbReference type="InterPro" id="IPR050090">
    <property type="entry name" value="Tyrosine_recombinase_XerCD"/>
</dbReference>
<evidence type="ECO:0000256" key="4">
    <source>
        <dbReference type="ARBA" id="ARBA00022618"/>
    </source>
</evidence>
<accession>A0A1I0CTI1</accession>
<dbReference type="CDD" id="cd00798">
    <property type="entry name" value="INT_XerDC_C"/>
    <property type="match status" value="1"/>
</dbReference>
<feature type="active site" description="O-(3'-phospho-DNA)-tyrosine intermediate" evidence="10">
    <location>
        <position position="288"/>
    </location>
</feature>
<comment type="activity regulation">
    <text evidence="10">FtsK may regulate the catalytic switch between XerC and XerD in the heterotetrameric complex during the two steps of the recombination process.</text>
</comment>
<dbReference type="EMBL" id="FOHV01000012">
    <property type="protein sequence ID" value="SET22392.1"/>
    <property type="molecule type" value="Genomic_DNA"/>
</dbReference>
<evidence type="ECO:0000256" key="3">
    <source>
        <dbReference type="ARBA" id="ARBA00022490"/>
    </source>
</evidence>
<dbReference type="PANTHER" id="PTHR30349">
    <property type="entry name" value="PHAGE INTEGRASE-RELATED"/>
    <property type="match status" value="1"/>
</dbReference>
<dbReference type="STRING" id="1123402.SAMN02583745_01706"/>
<dbReference type="AlphaFoldDB" id="A0A1I0CTI1"/>
<protein>
    <recommendedName>
        <fullName evidence="10">Tyrosine recombinase XerC</fullName>
    </recommendedName>
</protein>
<dbReference type="Gene3D" id="1.10.150.130">
    <property type="match status" value="1"/>
</dbReference>
<dbReference type="Pfam" id="PF00589">
    <property type="entry name" value="Phage_integrase"/>
    <property type="match status" value="1"/>
</dbReference>
<organism evidence="13 14">
    <name type="scientific">Thorsellia anophelis DSM 18579</name>
    <dbReference type="NCBI Taxonomy" id="1123402"/>
    <lineage>
        <taxon>Bacteria</taxon>
        <taxon>Pseudomonadati</taxon>
        <taxon>Pseudomonadota</taxon>
        <taxon>Gammaproteobacteria</taxon>
        <taxon>Enterobacterales</taxon>
        <taxon>Thorselliaceae</taxon>
        <taxon>Thorsellia</taxon>
    </lineage>
</organism>
<feature type="domain" description="Core-binding (CB)" evidence="12">
    <location>
        <begin position="8"/>
        <end position="97"/>
    </location>
</feature>
<dbReference type="InterPro" id="IPR011010">
    <property type="entry name" value="DNA_brk_join_enz"/>
</dbReference>
<dbReference type="Proteomes" id="UP000242642">
    <property type="component" value="Unassembled WGS sequence"/>
</dbReference>
<dbReference type="GO" id="GO:0005737">
    <property type="term" value="C:cytoplasm"/>
    <property type="evidence" value="ECO:0007669"/>
    <property type="project" value="UniProtKB-SubCell"/>
</dbReference>
<gene>
    <name evidence="10" type="primary">xerC</name>
    <name evidence="13" type="ORF">SAMN02583745_01706</name>
</gene>